<sequence>MTKDMTAGSPAKLLVLFAVPMLIGNMFQQLYSLADTIIIGRTLGVDGLAAIGSVGGVLFFIHGFGIGVTSGLGIVTAQRFGTKNEERIRKSITISVWITLFMTVLITILSVWLAEDILLFMDTPAEIRKEAEAYFLVLMWGSVAIMVFNLLSNILRSLGDSKLPLVILVISSLLNVVLDYVFIVWFSMGVAGAALATVAAQLFASFLCFVYIRKKMAILSFSREDWRMQPGEFSLPLKISLPIGLQASIIAIGSIVLQKSLNGFGPDAVGGYAIAQKLDIMATLPIVSIGIAMATFAAQNYGAGLYSRIWEGARISLLLSFAYSILLGAVLLLFGTDLIRLLFDQNDPSVLAYAHTYFVATASFYLVLTTLIILRYTLQGVGDNAAPTFGGVMEMVARVIVPLGFSGLLGYQAVAFANPVAWVGAAVPMMYAYRQLKRKLTLLEEKRCKEAEGERLVGLSD</sequence>
<organism evidence="14 15">
    <name type="scientific">Trichococcus pasteurii</name>
    <dbReference type="NCBI Taxonomy" id="43064"/>
    <lineage>
        <taxon>Bacteria</taxon>
        <taxon>Bacillati</taxon>
        <taxon>Bacillota</taxon>
        <taxon>Bacilli</taxon>
        <taxon>Lactobacillales</taxon>
        <taxon>Carnobacteriaceae</taxon>
        <taxon>Trichococcus</taxon>
    </lineage>
</organism>
<evidence type="ECO:0000313" key="14">
    <source>
        <dbReference type="EMBL" id="SLM53135.1"/>
    </source>
</evidence>
<comment type="similarity">
    <text evidence="3">Belongs to the multi antimicrobial extrusion (MATE) (TC 2.A.66.1) family.</text>
</comment>
<dbReference type="InterPro" id="IPR048279">
    <property type="entry name" value="MdtK-like"/>
</dbReference>
<dbReference type="GO" id="GO:0006811">
    <property type="term" value="P:monoatomic ion transport"/>
    <property type="evidence" value="ECO:0007669"/>
    <property type="project" value="UniProtKB-KW"/>
</dbReference>
<keyword evidence="7" id="KW-1003">Cell membrane</keyword>
<evidence type="ECO:0000313" key="15">
    <source>
        <dbReference type="Proteomes" id="UP000195985"/>
    </source>
</evidence>
<feature type="transmembrane region" description="Helical" evidence="13">
    <location>
        <begin position="192"/>
        <end position="212"/>
    </location>
</feature>
<dbReference type="RefSeq" id="WP_086943853.1">
    <property type="nucleotide sequence ID" value="NZ_FONM01000019.1"/>
</dbReference>
<keyword evidence="5" id="KW-0813">Transport</keyword>
<feature type="transmembrane region" description="Helical" evidence="13">
    <location>
        <begin position="280"/>
        <end position="303"/>
    </location>
</feature>
<dbReference type="PANTHER" id="PTHR43298">
    <property type="entry name" value="MULTIDRUG RESISTANCE PROTEIN NORM-RELATED"/>
    <property type="match status" value="1"/>
</dbReference>
<evidence type="ECO:0000256" key="4">
    <source>
        <dbReference type="ARBA" id="ARBA00020268"/>
    </source>
</evidence>
<evidence type="ECO:0000256" key="3">
    <source>
        <dbReference type="ARBA" id="ARBA00010199"/>
    </source>
</evidence>
<comment type="function">
    <text evidence="1">Multidrug efflux pump.</text>
</comment>
<dbReference type="InterPro" id="IPR050222">
    <property type="entry name" value="MATE_MdtK"/>
</dbReference>
<dbReference type="Proteomes" id="UP000195985">
    <property type="component" value="Unassembled WGS sequence"/>
</dbReference>
<keyword evidence="6" id="KW-0050">Antiport</keyword>
<dbReference type="GO" id="GO:0042910">
    <property type="term" value="F:xenobiotic transmembrane transporter activity"/>
    <property type="evidence" value="ECO:0007669"/>
    <property type="project" value="InterPro"/>
</dbReference>
<comment type="subcellular location">
    <subcellularLocation>
        <location evidence="2">Cell membrane</location>
        <topology evidence="2">Multi-pass membrane protein</topology>
    </subcellularLocation>
</comment>
<keyword evidence="10" id="KW-0406">Ion transport</keyword>
<dbReference type="STRING" id="43064.SAMN04488086_1192"/>
<feature type="transmembrane region" description="Helical" evidence="13">
    <location>
        <begin position="233"/>
        <end position="257"/>
    </location>
</feature>
<dbReference type="OrthoDB" id="9776324at2"/>
<feature type="transmembrane region" description="Helical" evidence="13">
    <location>
        <begin position="94"/>
        <end position="113"/>
    </location>
</feature>
<dbReference type="EMBL" id="FWEY01000012">
    <property type="protein sequence ID" value="SLM53135.1"/>
    <property type="molecule type" value="Genomic_DNA"/>
</dbReference>
<keyword evidence="9 13" id="KW-1133">Transmembrane helix</keyword>
<evidence type="ECO:0000256" key="13">
    <source>
        <dbReference type="SAM" id="Phobius"/>
    </source>
</evidence>
<evidence type="ECO:0000256" key="12">
    <source>
        <dbReference type="ARBA" id="ARBA00031636"/>
    </source>
</evidence>
<keyword evidence="11 13" id="KW-0472">Membrane</keyword>
<feature type="transmembrane region" description="Helical" evidence="13">
    <location>
        <begin position="163"/>
        <end position="186"/>
    </location>
</feature>
<feature type="transmembrane region" description="Helical" evidence="13">
    <location>
        <begin position="50"/>
        <end position="74"/>
    </location>
</feature>
<dbReference type="AlphaFoldDB" id="A0A1W1IJM8"/>
<dbReference type="CDD" id="cd13138">
    <property type="entry name" value="MATE_yoeA_like"/>
    <property type="match status" value="1"/>
</dbReference>
<reference evidence="15" key="1">
    <citation type="submission" date="2016-04" db="EMBL/GenBank/DDBJ databases">
        <authorList>
            <person name="Strepis N."/>
        </authorList>
    </citation>
    <scope>NUCLEOTIDE SEQUENCE [LARGE SCALE GENOMIC DNA]</scope>
</reference>
<dbReference type="InterPro" id="IPR002528">
    <property type="entry name" value="MATE_fam"/>
</dbReference>
<name>A0A1W1IJM8_9LACT</name>
<evidence type="ECO:0000256" key="2">
    <source>
        <dbReference type="ARBA" id="ARBA00004651"/>
    </source>
</evidence>
<evidence type="ECO:0000256" key="9">
    <source>
        <dbReference type="ARBA" id="ARBA00022989"/>
    </source>
</evidence>
<evidence type="ECO:0000256" key="11">
    <source>
        <dbReference type="ARBA" id="ARBA00023136"/>
    </source>
</evidence>
<evidence type="ECO:0000256" key="7">
    <source>
        <dbReference type="ARBA" id="ARBA00022475"/>
    </source>
</evidence>
<evidence type="ECO:0000256" key="10">
    <source>
        <dbReference type="ARBA" id="ARBA00023065"/>
    </source>
</evidence>
<feature type="transmembrane region" description="Helical" evidence="13">
    <location>
        <begin position="133"/>
        <end position="151"/>
    </location>
</feature>
<dbReference type="Pfam" id="PF01554">
    <property type="entry name" value="MatE"/>
    <property type="match status" value="2"/>
</dbReference>
<gene>
    <name evidence="14" type="ORF">TPAS_2862</name>
</gene>
<keyword evidence="15" id="KW-1185">Reference proteome</keyword>
<feature type="transmembrane region" description="Helical" evidence="13">
    <location>
        <begin position="315"/>
        <end position="334"/>
    </location>
</feature>
<protein>
    <recommendedName>
        <fullName evidence="4">Probable multidrug resistance protein NorM</fullName>
    </recommendedName>
    <alternativeName>
        <fullName evidence="12">Multidrug-efflux transporter</fullName>
    </alternativeName>
</protein>
<accession>A0A1W1IJM8</accession>
<proteinExistence type="inferred from homology"/>
<evidence type="ECO:0000256" key="1">
    <source>
        <dbReference type="ARBA" id="ARBA00003408"/>
    </source>
</evidence>
<dbReference type="PIRSF" id="PIRSF006603">
    <property type="entry name" value="DinF"/>
    <property type="match status" value="1"/>
</dbReference>
<dbReference type="NCBIfam" id="TIGR00797">
    <property type="entry name" value="matE"/>
    <property type="match status" value="1"/>
</dbReference>
<keyword evidence="8 13" id="KW-0812">Transmembrane</keyword>
<dbReference type="PANTHER" id="PTHR43298:SF2">
    <property type="entry name" value="FMN_FAD EXPORTER YEEO-RELATED"/>
    <property type="match status" value="1"/>
</dbReference>
<feature type="transmembrane region" description="Helical" evidence="13">
    <location>
        <begin position="354"/>
        <end position="374"/>
    </location>
</feature>
<evidence type="ECO:0000256" key="6">
    <source>
        <dbReference type="ARBA" id="ARBA00022449"/>
    </source>
</evidence>
<dbReference type="GO" id="GO:0015297">
    <property type="term" value="F:antiporter activity"/>
    <property type="evidence" value="ECO:0007669"/>
    <property type="project" value="UniProtKB-KW"/>
</dbReference>
<evidence type="ECO:0000256" key="8">
    <source>
        <dbReference type="ARBA" id="ARBA00022692"/>
    </source>
</evidence>
<evidence type="ECO:0000256" key="5">
    <source>
        <dbReference type="ARBA" id="ARBA00022448"/>
    </source>
</evidence>
<dbReference type="GO" id="GO:0005886">
    <property type="term" value="C:plasma membrane"/>
    <property type="evidence" value="ECO:0007669"/>
    <property type="project" value="UniProtKB-SubCell"/>
</dbReference>